<evidence type="ECO:0000259" key="3">
    <source>
        <dbReference type="PROSITE" id="PS50111"/>
    </source>
</evidence>
<dbReference type="PROSITE" id="PS50111">
    <property type="entry name" value="CHEMOTAXIS_TRANSDUC_2"/>
    <property type="match status" value="1"/>
</dbReference>
<dbReference type="eggNOG" id="COG0840">
    <property type="taxonomic scope" value="Bacteria"/>
</dbReference>
<dbReference type="SMART" id="SM00283">
    <property type="entry name" value="MA"/>
    <property type="match status" value="1"/>
</dbReference>
<dbReference type="PANTHER" id="PTHR32089">
    <property type="entry name" value="METHYL-ACCEPTING CHEMOTAXIS PROTEIN MCPB"/>
    <property type="match status" value="1"/>
</dbReference>
<dbReference type="HOGENOM" id="CLU_043276_0_0_9"/>
<evidence type="ECO:0000256" key="1">
    <source>
        <dbReference type="ARBA" id="ARBA00023224"/>
    </source>
</evidence>
<dbReference type="GO" id="GO:0016020">
    <property type="term" value="C:membrane"/>
    <property type="evidence" value="ECO:0007669"/>
    <property type="project" value="InterPro"/>
</dbReference>
<dbReference type="Proteomes" id="UP000001556">
    <property type="component" value="Chromosome"/>
</dbReference>
<dbReference type="EMBL" id="CP000612">
    <property type="protein sequence ID" value="ABO48933.1"/>
    <property type="molecule type" value="Genomic_DNA"/>
</dbReference>
<protein>
    <submittedName>
        <fullName evidence="4">Methyl-accepting chemotaxis sensory transducer</fullName>
    </submittedName>
</protein>
<dbReference type="InterPro" id="IPR004089">
    <property type="entry name" value="MCPsignal_dom"/>
</dbReference>
<dbReference type="GO" id="GO:0007165">
    <property type="term" value="P:signal transduction"/>
    <property type="evidence" value="ECO:0007669"/>
    <property type="project" value="UniProtKB-KW"/>
</dbReference>
<dbReference type="RefSeq" id="WP_011876771.1">
    <property type="nucleotide sequence ID" value="NC_009253.1"/>
</dbReference>
<dbReference type="Gene3D" id="1.10.287.950">
    <property type="entry name" value="Methyl-accepting chemotaxis protein"/>
    <property type="match status" value="1"/>
</dbReference>
<reference evidence="4 5" key="1">
    <citation type="submission" date="2007-03" db="EMBL/GenBank/DDBJ databases">
        <title>Complete sequence of Desulfotomaculum reducens MI-1.</title>
        <authorList>
            <consortium name="US DOE Joint Genome Institute"/>
            <person name="Copeland A."/>
            <person name="Lucas S."/>
            <person name="Lapidus A."/>
            <person name="Barry K."/>
            <person name="Detter J.C."/>
            <person name="Glavina del Rio T."/>
            <person name="Hammon N."/>
            <person name="Israni S."/>
            <person name="Dalin E."/>
            <person name="Tice H."/>
            <person name="Pitluck S."/>
            <person name="Sims D."/>
            <person name="Brettin T."/>
            <person name="Bruce D."/>
            <person name="Han C."/>
            <person name="Tapia R."/>
            <person name="Schmutz J."/>
            <person name="Larimer F."/>
            <person name="Land M."/>
            <person name="Hauser L."/>
            <person name="Kyrpides N."/>
            <person name="Kim E."/>
            <person name="Tebo B.M."/>
            <person name="Richardson P."/>
        </authorList>
    </citation>
    <scope>NUCLEOTIDE SEQUENCE [LARGE SCALE GENOMIC DNA]</scope>
    <source>
        <strain evidence="4 5">MI-1</strain>
    </source>
</reference>
<dbReference type="SUPFAM" id="SSF58104">
    <property type="entry name" value="Methyl-accepting chemotaxis protein (MCP) signaling domain"/>
    <property type="match status" value="1"/>
</dbReference>
<gene>
    <name evidence="4" type="ordered locus">Dred_0385</name>
</gene>
<dbReference type="AlphaFoldDB" id="A4J1I0"/>
<feature type="domain" description="Methyl-accepting transducer" evidence="3">
    <location>
        <begin position="106"/>
        <end position="273"/>
    </location>
</feature>
<keyword evidence="5" id="KW-1185">Reference proteome</keyword>
<name>A4J1I0_DESRM</name>
<dbReference type="Pfam" id="PF00015">
    <property type="entry name" value="MCPsignal"/>
    <property type="match status" value="1"/>
</dbReference>
<dbReference type="InterPro" id="IPR029151">
    <property type="entry name" value="Sensor-like_sf"/>
</dbReference>
<dbReference type="KEGG" id="drm:Dred_0385"/>
<accession>A4J1I0</accession>
<evidence type="ECO:0000313" key="5">
    <source>
        <dbReference type="Proteomes" id="UP000001556"/>
    </source>
</evidence>
<sequence length="273" mass="29491">MNSQKLQVLSEVLETIKDIFPMDCMISLTDREKFLKYLPGDKIDVKVKAGDKLAQGDAIDASLSTGKKSEVMVPVEVFGYPFKAVALPVIENGEVIGSVGVGFDISAQEEVASVSETLAASTEEISSSVEEMAASAQQLTAMQTQLSAVAQETNSRLQKTDEILKFIKDIAGQTKLLGLNAAIEAARAGEAGRGFHVVADEIRKLSDRSAVSVKDIADIVHEIRNNTNKLLEFVEKTNQISEGQSEATQYIAKAIEENARLAENLSNVSKNML</sequence>
<keyword evidence="1 2" id="KW-0807">Transducer</keyword>
<proteinExistence type="predicted"/>
<organism evidence="4 5">
    <name type="scientific">Desulforamulus reducens (strain ATCC BAA-1160 / DSM 100696 / MI-1)</name>
    <name type="common">Desulfotomaculum reducens</name>
    <dbReference type="NCBI Taxonomy" id="349161"/>
    <lineage>
        <taxon>Bacteria</taxon>
        <taxon>Bacillati</taxon>
        <taxon>Bacillota</taxon>
        <taxon>Clostridia</taxon>
        <taxon>Eubacteriales</taxon>
        <taxon>Peptococcaceae</taxon>
        <taxon>Desulforamulus</taxon>
    </lineage>
</organism>
<dbReference type="OrthoDB" id="3192at2"/>
<dbReference type="STRING" id="349161.Dred_0385"/>
<evidence type="ECO:0000256" key="2">
    <source>
        <dbReference type="PROSITE-ProRule" id="PRU00284"/>
    </source>
</evidence>
<dbReference type="PANTHER" id="PTHR32089:SF112">
    <property type="entry name" value="LYSOZYME-LIKE PROTEIN-RELATED"/>
    <property type="match status" value="1"/>
</dbReference>
<dbReference type="SUPFAM" id="SSF103190">
    <property type="entry name" value="Sensory domain-like"/>
    <property type="match status" value="1"/>
</dbReference>
<evidence type="ECO:0000313" key="4">
    <source>
        <dbReference type="EMBL" id="ABO48933.1"/>
    </source>
</evidence>